<evidence type="ECO:0000256" key="4">
    <source>
        <dbReference type="ARBA" id="ARBA00023136"/>
    </source>
</evidence>
<accession>A0ABP9WZ63</accession>
<evidence type="ECO:0008006" key="8">
    <source>
        <dbReference type="Google" id="ProtNLM"/>
    </source>
</evidence>
<dbReference type="Gene3D" id="2.40.50.140">
    <property type="entry name" value="Nucleic acid-binding proteins"/>
    <property type="match status" value="1"/>
</dbReference>
<dbReference type="Pfam" id="PF03100">
    <property type="entry name" value="CcmE"/>
    <property type="match status" value="1"/>
</dbReference>
<keyword evidence="5" id="KW-0812">Transmembrane</keyword>
<proteinExistence type="predicted"/>
<keyword evidence="5" id="KW-1133">Transmembrane helix</keyword>
<evidence type="ECO:0000313" key="6">
    <source>
        <dbReference type="EMBL" id="GAA5528487.1"/>
    </source>
</evidence>
<reference evidence="6 7" key="1">
    <citation type="submission" date="2024-02" db="EMBL/GenBank/DDBJ databases">
        <title>Herpetosiphon gulosus NBRC 112829.</title>
        <authorList>
            <person name="Ichikawa N."/>
            <person name="Katano-Makiyama Y."/>
            <person name="Hidaka K."/>
        </authorList>
    </citation>
    <scope>NUCLEOTIDE SEQUENCE [LARGE SCALE GENOMIC DNA]</scope>
    <source>
        <strain evidence="6 7">NBRC 112829</strain>
    </source>
</reference>
<feature type="transmembrane region" description="Helical" evidence="5">
    <location>
        <begin position="12"/>
        <end position="29"/>
    </location>
</feature>
<keyword evidence="2" id="KW-0408">Iron</keyword>
<comment type="caution">
    <text evidence="6">The sequence shown here is derived from an EMBL/GenBank/DDBJ whole genome shotgun (WGS) entry which is preliminary data.</text>
</comment>
<sequence>MSEVKPRFRLKPLHIVGIALLMLAGWLGFTSMGDSLTPYVNVTEAKASGRNVQVMGYPQNQGTVESGSFRFTMRDEMGQPIEVLYRQPKPGNFDQAISVVAIGAFDESQGIFVADDLLVKCPSKYQEDTQAAK</sequence>
<dbReference type="Proteomes" id="UP001428290">
    <property type="component" value="Unassembled WGS sequence"/>
</dbReference>
<dbReference type="RefSeq" id="WP_345722102.1">
    <property type="nucleotide sequence ID" value="NZ_BAABRU010000007.1"/>
</dbReference>
<keyword evidence="7" id="KW-1185">Reference proteome</keyword>
<comment type="subcellular location">
    <subcellularLocation>
        <location evidence="1">Membrane</location>
    </subcellularLocation>
</comment>
<protein>
    <recommendedName>
        <fullName evidence="8">Cytochrome c maturation protein CcmE</fullName>
    </recommendedName>
</protein>
<dbReference type="SUPFAM" id="SSF82093">
    <property type="entry name" value="Heme chaperone CcmE"/>
    <property type="match status" value="1"/>
</dbReference>
<dbReference type="InterPro" id="IPR012340">
    <property type="entry name" value="NA-bd_OB-fold"/>
</dbReference>
<name>A0ABP9WZ63_9CHLR</name>
<gene>
    <name evidence="6" type="ORF">Hgul01_02288</name>
</gene>
<evidence type="ECO:0000256" key="1">
    <source>
        <dbReference type="ARBA" id="ARBA00004370"/>
    </source>
</evidence>
<organism evidence="6 7">
    <name type="scientific">Herpetosiphon gulosus</name>
    <dbReference type="NCBI Taxonomy" id="1973496"/>
    <lineage>
        <taxon>Bacteria</taxon>
        <taxon>Bacillati</taxon>
        <taxon>Chloroflexota</taxon>
        <taxon>Chloroflexia</taxon>
        <taxon>Herpetosiphonales</taxon>
        <taxon>Herpetosiphonaceae</taxon>
        <taxon>Herpetosiphon</taxon>
    </lineage>
</organism>
<keyword evidence="3" id="KW-0201">Cytochrome c-type biogenesis</keyword>
<evidence type="ECO:0000313" key="7">
    <source>
        <dbReference type="Proteomes" id="UP001428290"/>
    </source>
</evidence>
<keyword evidence="4 5" id="KW-0472">Membrane</keyword>
<dbReference type="InterPro" id="IPR004329">
    <property type="entry name" value="CcmE"/>
</dbReference>
<dbReference type="InterPro" id="IPR036127">
    <property type="entry name" value="CcmE-like_sf"/>
</dbReference>
<keyword evidence="2" id="KW-0479">Metal-binding</keyword>
<evidence type="ECO:0000256" key="2">
    <source>
        <dbReference type="ARBA" id="ARBA00022617"/>
    </source>
</evidence>
<dbReference type="EMBL" id="BAABRU010000007">
    <property type="protein sequence ID" value="GAA5528487.1"/>
    <property type="molecule type" value="Genomic_DNA"/>
</dbReference>
<evidence type="ECO:0000256" key="3">
    <source>
        <dbReference type="ARBA" id="ARBA00022748"/>
    </source>
</evidence>
<evidence type="ECO:0000256" key="5">
    <source>
        <dbReference type="SAM" id="Phobius"/>
    </source>
</evidence>
<keyword evidence="2" id="KW-0349">Heme</keyword>